<dbReference type="GO" id="GO:0006412">
    <property type="term" value="P:translation"/>
    <property type="evidence" value="ECO:0007669"/>
    <property type="project" value="TreeGrafter"/>
</dbReference>
<dbReference type="InterPro" id="IPR012340">
    <property type="entry name" value="NA-bd_OB-fold"/>
</dbReference>
<accession>A0A7S2S3Q5</accession>
<evidence type="ECO:0000256" key="2">
    <source>
        <dbReference type="SAM" id="MobiDB-lite"/>
    </source>
</evidence>
<evidence type="ECO:0000313" key="5">
    <source>
        <dbReference type="EMBL" id="CAD9688057.1"/>
    </source>
</evidence>
<evidence type="ECO:0000256" key="3">
    <source>
        <dbReference type="SAM" id="SignalP"/>
    </source>
</evidence>
<dbReference type="FunFam" id="2.40.50.140:FF:000051">
    <property type="entry name" value="RNA-binding transcriptional accessory protein"/>
    <property type="match status" value="1"/>
</dbReference>
<dbReference type="InterPro" id="IPR003029">
    <property type="entry name" value="S1_domain"/>
</dbReference>
<feature type="signal peptide" evidence="3">
    <location>
        <begin position="1"/>
        <end position="19"/>
    </location>
</feature>
<proteinExistence type="predicted"/>
<dbReference type="GO" id="GO:0003729">
    <property type="term" value="F:mRNA binding"/>
    <property type="evidence" value="ECO:0007669"/>
    <property type="project" value="UniProtKB-ARBA"/>
</dbReference>
<feature type="domain" description="S1 motif" evidence="4">
    <location>
        <begin position="285"/>
        <end position="363"/>
    </location>
</feature>
<feature type="compositionally biased region" description="Basic and acidic residues" evidence="2">
    <location>
        <begin position="239"/>
        <end position="269"/>
    </location>
</feature>
<feature type="region of interest" description="Disordered" evidence="2">
    <location>
        <begin position="132"/>
        <end position="167"/>
    </location>
</feature>
<sequence>MRFTFTALALTLGAPLVMGFAPTSSTAFVSSTTGAALTSKNNGVSQSPHGTGCACPSCSSVHGAFCLCPQCTGGSHAAGCACSGCASSTSLFMSTEESATEEPAAEEPVVEEPVAEVAATEEIPTEVVSLDGIASEEEAHNADRPARGSGTSKHKKAPGAGLKLSDLEPGATVQGTVKGITSYGAFLDIGSQTDALLHVSRMSDDFVANVEDVVKKGDVVSVRIVSIDLEKSQVAVTMRSEEAEARGAERGSGGNRKERPRRSGGDRSAQRATLNALAEAGHDQEKFVEGEVVSTLDFGAFVRFDASQLGESITGELDGLVHISSLAAGRVENVSDIAKVGDKVQIRVKNVDAEGGKVALSMISVADEPAPRGKRPRRRAKSMFSDDEMGAKDWKESMEKFSEDQPSFTNIAVVSETK</sequence>
<dbReference type="PANTHER" id="PTHR10724:SF10">
    <property type="entry name" value="S1 RNA-BINDING DOMAIN-CONTAINING PROTEIN 1"/>
    <property type="match status" value="1"/>
</dbReference>
<feature type="region of interest" description="Disordered" evidence="2">
    <location>
        <begin position="236"/>
        <end position="271"/>
    </location>
</feature>
<gene>
    <name evidence="5" type="ORF">EANT1437_LOCUS11607</name>
</gene>
<dbReference type="Pfam" id="PF00575">
    <property type="entry name" value="S1"/>
    <property type="match status" value="2"/>
</dbReference>
<protein>
    <recommendedName>
        <fullName evidence="4">S1 motif domain-containing protein</fullName>
    </recommendedName>
</protein>
<evidence type="ECO:0000256" key="1">
    <source>
        <dbReference type="ARBA" id="ARBA00025453"/>
    </source>
</evidence>
<feature type="compositionally biased region" description="Basic and acidic residues" evidence="2">
    <location>
        <begin position="137"/>
        <end position="146"/>
    </location>
</feature>
<feature type="chain" id="PRO_5030759691" description="S1 motif domain-containing protein" evidence="3">
    <location>
        <begin position="20"/>
        <end position="418"/>
    </location>
</feature>
<dbReference type="PROSITE" id="PS50126">
    <property type="entry name" value="S1"/>
    <property type="match status" value="2"/>
</dbReference>
<comment type="function">
    <text evidence="1">Associates with the EF-Tu.GDP complex and induces the exchange of GDP to GTP. It remains bound to the aminoacyl-tRNA.EF-Tu.GTP complex up to the GTP hydrolysis stage on the ribosome.</text>
</comment>
<name>A0A7S2S3Q5_9STRA</name>
<dbReference type="PANTHER" id="PTHR10724">
    <property type="entry name" value="30S RIBOSOMAL PROTEIN S1"/>
    <property type="match status" value="1"/>
</dbReference>
<dbReference type="GO" id="GO:0003735">
    <property type="term" value="F:structural constituent of ribosome"/>
    <property type="evidence" value="ECO:0007669"/>
    <property type="project" value="TreeGrafter"/>
</dbReference>
<feature type="compositionally biased region" description="Basic and acidic residues" evidence="2">
    <location>
        <begin position="389"/>
        <end position="403"/>
    </location>
</feature>
<feature type="region of interest" description="Disordered" evidence="2">
    <location>
        <begin position="368"/>
        <end position="405"/>
    </location>
</feature>
<dbReference type="InterPro" id="IPR050437">
    <property type="entry name" value="Ribos_protein_bS1-like"/>
</dbReference>
<dbReference type="SUPFAM" id="SSF50249">
    <property type="entry name" value="Nucleic acid-binding proteins"/>
    <property type="match status" value="2"/>
</dbReference>
<organism evidence="5">
    <name type="scientific">Eucampia antarctica</name>
    <dbReference type="NCBI Taxonomy" id="49252"/>
    <lineage>
        <taxon>Eukaryota</taxon>
        <taxon>Sar</taxon>
        <taxon>Stramenopiles</taxon>
        <taxon>Ochrophyta</taxon>
        <taxon>Bacillariophyta</taxon>
        <taxon>Mediophyceae</taxon>
        <taxon>Biddulphiophycidae</taxon>
        <taxon>Hemiaulales</taxon>
        <taxon>Hemiaulaceae</taxon>
        <taxon>Eucampia</taxon>
    </lineage>
</organism>
<feature type="compositionally biased region" description="Acidic residues" evidence="2">
    <location>
        <begin position="98"/>
        <end position="114"/>
    </location>
</feature>
<reference evidence="5" key="1">
    <citation type="submission" date="2021-01" db="EMBL/GenBank/DDBJ databases">
        <authorList>
            <person name="Corre E."/>
            <person name="Pelletier E."/>
            <person name="Niang G."/>
            <person name="Scheremetjew M."/>
            <person name="Finn R."/>
            <person name="Kale V."/>
            <person name="Holt S."/>
            <person name="Cochrane G."/>
            <person name="Meng A."/>
            <person name="Brown T."/>
            <person name="Cohen L."/>
        </authorList>
    </citation>
    <scope>NUCLEOTIDE SEQUENCE</scope>
    <source>
        <strain evidence="5">CCMP1452</strain>
    </source>
</reference>
<feature type="region of interest" description="Disordered" evidence="2">
    <location>
        <begin position="96"/>
        <end position="119"/>
    </location>
</feature>
<dbReference type="AlphaFoldDB" id="A0A7S2S3Q5"/>
<feature type="domain" description="S1 motif" evidence="4">
    <location>
        <begin position="170"/>
        <end position="239"/>
    </location>
</feature>
<keyword evidence="3" id="KW-0732">Signal</keyword>
<dbReference type="GO" id="GO:0005737">
    <property type="term" value="C:cytoplasm"/>
    <property type="evidence" value="ECO:0007669"/>
    <property type="project" value="UniProtKB-ARBA"/>
</dbReference>
<dbReference type="Gene3D" id="2.40.50.140">
    <property type="entry name" value="Nucleic acid-binding proteins"/>
    <property type="match status" value="2"/>
</dbReference>
<feature type="compositionally biased region" description="Basic residues" evidence="2">
    <location>
        <begin position="372"/>
        <end position="381"/>
    </location>
</feature>
<dbReference type="EMBL" id="HBHI01022566">
    <property type="protein sequence ID" value="CAD9688057.1"/>
    <property type="molecule type" value="Transcribed_RNA"/>
</dbReference>
<evidence type="ECO:0000259" key="4">
    <source>
        <dbReference type="PROSITE" id="PS50126"/>
    </source>
</evidence>
<dbReference type="SMART" id="SM00316">
    <property type="entry name" value="S1"/>
    <property type="match status" value="2"/>
</dbReference>